<keyword evidence="1" id="KW-1133">Transmembrane helix</keyword>
<feature type="transmembrane region" description="Helical" evidence="1">
    <location>
        <begin position="6"/>
        <end position="27"/>
    </location>
</feature>
<sequence length="45" mass="5099">MITFTIGDLLILLFGLMAGALGMLALVNKPWLDYKMKEWGEKWIG</sequence>
<dbReference type="Proteomes" id="UP000321659">
    <property type="component" value="Unassembled WGS sequence"/>
</dbReference>
<proteinExistence type="predicted"/>
<keyword evidence="1" id="KW-0812">Transmembrane</keyword>
<protein>
    <submittedName>
        <fullName evidence="2">Uncharacterized protein</fullName>
    </submittedName>
</protein>
<name>A0A5C6M7J2_9LACO</name>
<keyword evidence="1" id="KW-0472">Membrane</keyword>
<reference evidence="2 3" key="1">
    <citation type="submission" date="2019-04" db="EMBL/GenBank/DDBJ databases">
        <title>In vitro growth and metabolic characteristics of meat-borne Lactobacillus algidus strains.</title>
        <authorList>
            <person name="Sade E."/>
            <person name="Per J."/>
            <person name="Tytti H."/>
            <person name="Johanna B.K."/>
        </authorList>
    </citation>
    <scope>NUCLEOTIDE SEQUENCE [LARGE SCALE GENOMIC DNA]</scope>
    <source>
        <strain evidence="2 3">LTS37-1</strain>
    </source>
</reference>
<accession>A0A5C6M7J2</accession>
<dbReference type="EMBL" id="SRRQ01000024">
    <property type="protein sequence ID" value="TWW10129.1"/>
    <property type="molecule type" value="Genomic_DNA"/>
</dbReference>
<dbReference type="RefSeq" id="WP_186674607.1">
    <property type="nucleotide sequence ID" value="NZ_JANXKU010000004.1"/>
</dbReference>
<comment type="caution">
    <text evidence="2">The sequence shown here is derived from an EMBL/GenBank/DDBJ whole genome shotgun (WGS) entry which is preliminary data.</text>
</comment>
<evidence type="ECO:0000256" key="1">
    <source>
        <dbReference type="SAM" id="Phobius"/>
    </source>
</evidence>
<dbReference type="AlphaFoldDB" id="A0A5C6M7J2"/>
<evidence type="ECO:0000313" key="3">
    <source>
        <dbReference type="Proteomes" id="UP000321659"/>
    </source>
</evidence>
<evidence type="ECO:0000313" key="2">
    <source>
        <dbReference type="EMBL" id="TWW10129.1"/>
    </source>
</evidence>
<gene>
    <name evidence="2" type="ORF">LABALGLTS371_16110</name>
</gene>
<organism evidence="2 3">
    <name type="scientific">Dellaglioa algida</name>
    <dbReference type="NCBI Taxonomy" id="105612"/>
    <lineage>
        <taxon>Bacteria</taxon>
        <taxon>Bacillati</taxon>
        <taxon>Bacillota</taxon>
        <taxon>Bacilli</taxon>
        <taxon>Lactobacillales</taxon>
        <taxon>Lactobacillaceae</taxon>
        <taxon>Dellaglioa</taxon>
    </lineage>
</organism>